<evidence type="ECO:0000313" key="3">
    <source>
        <dbReference type="Proteomes" id="UP001438707"/>
    </source>
</evidence>
<feature type="region of interest" description="Disordered" evidence="1">
    <location>
        <begin position="107"/>
        <end position="136"/>
    </location>
</feature>
<name>A0AAW1QGY0_9CHLO</name>
<dbReference type="AlphaFoldDB" id="A0AAW1QGY0"/>
<organism evidence="2 3">
    <name type="scientific">Apatococcus lobatus</name>
    <dbReference type="NCBI Taxonomy" id="904363"/>
    <lineage>
        <taxon>Eukaryota</taxon>
        <taxon>Viridiplantae</taxon>
        <taxon>Chlorophyta</taxon>
        <taxon>core chlorophytes</taxon>
        <taxon>Trebouxiophyceae</taxon>
        <taxon>Chlorellales</taxon>
        <taxon>Chlorellaceae</taxon>
        <taxon>Apatococcus</taxon>
    </lineage>
</organism>
<proteinExistence type="predicted"/>
<comment type="caution">
    <text evidence="2">The sequence shown here is derived from an EMBL/GenBank/DDBJ whole genome shotgun (WGS) entry which is preliminary data.</text>
</comment>
<reference evidence="2 3" key="1">
    <citation type="journal article" date="2024" name="Nat. Commun.">
        <title>Phylogenomics reveals the evolutionary origins of lichenization in chlorophyte algae.</title>
        <authorList>
            <person name="Puginier C."/>
            <person name="Libourel C."/>
            <person name="Otte J."/>
            <person name="Skaloud P."/>
            <person name="Haon M."/>
            <person name="Grisel S."/>
            <person name="Petersen M."/>
            <person name="Berrin J.G."/>
            <person name="Delaux P.M."/>
            <person name="Dal Grande F."/>
            <person name="Keller J."/>
        </authorList>
    </citation>
    <scope>NUCLEOTIDE SEQUENCE [LARGE SCALE GENOMIC DNA]</scope>
    <source>
        <strain evidence="2 3">SAG 2145</strain>
    </source>
</reference>
<evidence type="ECO:0000313" key="2">
    <source>
        <dbReference type="EMBL" id="KAK9820722.1"/>
    </source>
</evidence>
<keyword evidence="3" id="KW-1185">Reference proteome</keyword>
<sequence length="136" mass="15145">MAPGAAGNTGKVMLLCLRRRPFSFKGRYEKAPLCVGDKTLTGRWKKDASRSDKMDKGMDLIQLGWALRKGMAIVTALLIEDTPDHFATLIEALGVFKVREQYPWTGELTQQKRRDMRDGKTEGKVTRGSDGSAIVE</sequence>
<dbReference type="EMBL" id="JALJOS010000044">
    <property type="protein sequence ID" value="KAK9820722.1"/>
    <property type="molecule type" value="Genomic_DNA"/>
</dbReference>
<dbReference type="Proteomes" id="UP001438707">
    <property type="component" value="Unassembled WGS sequence"/>
</dbReference>
<gene>
    <name evidence="2" type="ORF">WJX74_003207</name>
</gene>
<accession>A0AAW1QGY0</accession>
<evidence type="ECO:0000256" key="1">
    <source>
        <dbReference type="SAM" id="MobiDB-lite"/>
    </source>
</evidence>
<protein>
    <submittedName>
        <fullName evidence="2">Uncharacterized protein</fullName>
    </submittedName>
</protein>
<feature type="compositionally biased region" description="Basic and acidic residues" evidence="1">
    <location>
        <begin position="110"/>
        <end position="127"/>
    </location>
</feature>